<evidence type="ECO:0000256" key="7">
    <source>
        <dbReference type="SAM" id="Phobius"/>
    </source>
</evidence>
<feature type="domain" description="Methyl-accepting transducer" evidence="8">
    <location>
        <begin position="405"/>
        <end position="641"/>
    </location>
</feature>
<evidence type="ECO:0000256" key="4">
    <source>
        <dbReference type="ARBA" id="ARBA00029447"/>
    </source>
</evidence>
<reference evidence="11 12" key="1">
    <citation type="submission" date="2019-07" db="EMBL/GenBank/DDBJ databases">
        <title>Whole genome shotgun sequence of Rhodospirillum oryzae NBRC 107573.</title>
        <authorList>
            <person name="Hosoyama A."/>
            <person name="Uohara A."/>
            <person name="Ohji S."/>
            <person name="Ichikawa N."/>
        </authorList>
    </citation>
    <scope>NUCLEOTIDE SEQUENCE [LARGE SCALE GENOMIC DNA]</scope>
    <source>
        <strain evidence="11 12">NBRC 107573</strain>
    </source>
</reference>
<dbReference type="InterPro" id="IPR004089">
    <property type="entry name" value="MCPsignal_dom"/>
</dbReference>
<evidence type="ECO:0000259" key="10">
    <source>
        <dbReference type="PROSITE" id="PS50885"/>
    </source>
</evidence>
<dbReference type="AlphaFoldDB" id="A0A512H6P3"/>
<comment type="similarity">
    <text evidence="4">Belongs to the methyl-accepting chemotaxis (MCP) protein family.</text>
</comment>
<evidence type="ECO:0000256" key="1">
    <source>
        <dbReference type="ARBA" id="ARBA00004429"/>
    </source>
</evidence>
<dbReference type="Gene3D" id="1.20.1440.210">
    <property type="match status" value="1"/>
</dbReference>
<dbReference type="PROSITE" id="PS50885">
    <property type="entry name" value="HAMP"/>
    <property type="match status" value="1"/>
</dbReference>
<sequence length="665" mass="70514">MHKFKVGTRIMAAFGLVFALLLGVGAVGVLSAGTAEQTFGDYLQEARSKDQVVQIERNLVEARRLVSDYHQTGNDEHLSDITETMETVSAALKDLRTHLDDPGSVSVLGQLIEQVDGYTDDFSRSIGLRAERAGLVADEDVALSKVGAALVERPEQTPEVHAALDGLRPVFSEAHLLIRHFQDTMEDKDLERAQARLRTVEERLKVSLTNGDPAVRAVLSPVQGQLAQLLAVFGQTRAVTAAYKTLVEGPLVERAARLGDLSAQLMNNEQRLNQQAADHLIEHLTQQRILQIVVTLVAFAVGLGSAVVLAGGIVNPLVAMTAAMKRLAEGDRSVIIPGMTYHDEIGAMAQAVQVFKENAERVDHLQAEQEEVKRRSEEERRQALATLADGFEATVGRVVETLTGAVDALRESSADMTRSAGETTVQATAVAAAAEQASANVDTVAAATEELASSERVISEHVHRSSDVAGQAARQALETRETMERMVASVGRIGEVIDLITAIASQTNLLALNATIEAARAGEAGKGFAVVAGEVKALANQTTRATSEIAEQIGRVQTVTGEAAGAIQTIGGTVGEIDQIASSIAAAVEEQAAATAEIARNVAEASRGTHDVSTSIGSVHHASGQTNRAADHIAEAARALSTQTEVLRQEVARFLVSVRKGPEAA</sequence>
<comment type="caution">
    <text evidence="11">The sequence shown here is derived from an EMBL/GenBank/DDBJ whole genome shotgun (WGS) entry which is preliminary data.</text>
</comment>
<accession>A0A512H6P3</accession>
<keyword evidence="2" id="KW-1003">Cell membrane</keyword>
<dbReference type="InterPro" id="IPR000727">
    <property type="entry name" value="T_SNARE_dom"/>
</dbReference>
<comment type="subcellular location">
    <subcellularLocation>
        <location evidence="1">Cell inner membrane</location>
        <topology evidence="1">Multi-pass membrane protein</topology>
    </subcellularLocation>
</comment>
<evidence type="ECO:0000256" key="2">
    <source>
        <dbReference type="ARBA" id="ARBA00022519"/>
    </source>
</evidence>
<feature type="transmembrane region" description="Helical" evidence="7">
    <location>
        <begin position="289"/>
        <end position="318"/>
    </location>
</feature>
<dbReference type="Proteomes" id="UP000321567">
    <property type="component" value="Unassembled WGS sequence"/>
</dbReference>
<proteinExistence type="inferred from homology"/>
<dbReference type="PROSITE" id="PS50192">
    <property type="entry name" value="T_SNARE"/>
    <property type="match status" value="1"/>
</dbReference>
<protein>
    <submittedName>
        <fullName evidence="11">Methyl-accepting chemotaxis protein</fullName>
    </submittedName>
</protein>
<dbReference type="SUPFAM" id="SSF58104">
    <property type="entry name" value="Methyl-accepting chemotaxis protein (MCP) signaling domain"/>
    <property type="match status" value="1"/>
</dbReference>
<dbReference type="Gene3D" id="6.10.340.10">
    <property type="match status" value="1"/>
</dbReference>
<keyword evidence="7" id="KW-1133">Transmembrane helix</keyword>
<dbReference type="InterPro" id="IPR032255">
    <property type="entry name" value="HBM"/>
</dbReference>
<feature type="coiled-coil region" evidence="6">
    <location>
        <begin position="355"/>
        <end position="382"/>
    </location>
</feature>
<dbReference type="RefSeq" id="WP_147163159.1">
    <property type="nucleotide sequence ID" value="NZ_BJZO01000027.1"/>
</dbReference>
<name>A0A512H6P3_9PROT</name>
<dbReference type="SMART" id="SM00304">
    <property type="entry name" value="HAMP"/>
    <property type="match status" value="1"/>
</dbReference>
<dbReference type="PANTHER" id="PTHR32089:SF112">
    <property type="entry name" value="LYSOZYME-LIKE PROTEIN-RELATED"/>
    <property type="match status" value="1"/>
</dbReference>
<dbReference type="InterPro" id="IPR003660">
    <property type="entry name" value="HAMP_dom"/>
</dbReference>
<evidence type="ECO:0000256" key="5">
    <source>
        <dbReference type="PROSITE-ProRule" id="PRU00284"/>
    </source>
</evidence>
<dbReference type="Pfam" id="PF00672">
    <property type="entry name" value="HAMP"/>
    <property type="match status" value="1"/>
</dbReference>
<feature type="domain" description="HAMP" evidence="10">
    <location>
        <begin position="311"/>
        <end position="364"/>
    </location>
</feature>
<keyword evidence="2" id="KW-0997">Cell inner membrane</keyword>
<keyword evidence="6" id="KW-0175">Coiled coil</keyword>
<dbReference type="CDD" id="cd06225">
    <property type="entry name" value="HAMP"/>
    <property type="match status" value="1"/>
</dbReference>
<evidence type="ECO:0000259" key="8">
    <source>
        <dbReference type="PROSITE" id="PS50111"/>
    </source>
</evidence>
<evidence type="ECO:0000256" key="6">
    <source>
        <dbReference type="SAM" id="Coils"/>
    </source>
</evidence>
<dbReference type="SMART" id="SM01358">
    <property type="entry name" value="HBM"/>
    <property type="match status" value="1"/>
</dbReference>
<dbReference type="SMART" id="SM00283">
    <property type="entry name" value="MA"/>
    <property type="match status" value="1"/>
</dbReference>
<evidence type="ECO:0000313" key="12">
    <source>
        <dbReference type="Proteomes" id="UP000321567"/>
    </source>
</evidence>
<evidence type="ECO:0000313" key="11">
    <source>
        <dbReference type="EMBL" id="GEO81117.1"/>
    </source>
</evidence>
<dbReference type="OrthoDB" id="3378718at2"/>
<keyword evidence="3 5" id="KW-0807">Transducer</keyword>
<keyword evidence="12" id="KW-1185">Reference proteome</keyword>
<dbReference type="GO" id="GO:0007165">
    <property type="term" value="P:signal transduction"/>
    <property type="evidence" value="ECO:0007669"/>
    <property type="project" value="UniProtKB-KW"/>
</dbReference>
<organism evidence="11 12">
    <name type="scientific">Pararhodospirillum oryzae</name>
    <dbReference type="NCBI Taxonomy" id="478448"/>
    <lineage>
        <taxon>Bacteria</taxon>
        <taxon>Pseudomonadati</taxon>
        <taxon>Pseudomonadota</taxon>
        <taxon>Alphaproteobacteria</taxon>
        <taxon>Rhodospirillales</taxon>
        <taxon>Rhodospirillaceae</taxon>
        <taxon>Pararhodospirillum</taxon>
    </lineage>
</organism>
<dbReference type="PANTHER" id="PTHR32089">
    <property type="entry name" value="METHYL-ACCEPTING CHEMOTAXIS PROTEIN MCPB"/>
    <property type="match status" value="1"/>
</dbReference>
<dbReference type="PROSITE" id="PS50111">
    <property type="entry name" value="CHEMOTAXIS_TRANSDUC_2"/>
    <property type="match status" value="1"/>
</dbReference>
<dbReference type="GO" id="GO:0005886">
    <property type="term" value="C:plasma membrane"/>
    <property type="evidence" value="ECO:0007669"/>
    <property type="project" value="UniProtKB-SubCell"/>
</dbReference>
<evidence type="ECO:0000256" key="3">
    <source>
        <dbReference type="ARBA" id="ARBA00023224"/>
    </source>
</evidence>
<gene>
    <name evidence="11" type="ORF">ROR02_12480</name>
</gene>
<dbReference type="Gene3D" id="1.10.287.950">
    <property type="entry name" value="Methyl-accepting chemotaxis protein"/>
    <property type="match status" value="1"/>
</dbReference>
<feature type="domain" description="T-SNARE coiled-coil homology" evidence="9">
    <location>
        <begin position="557"/>
        <end position="619"/>
    </location>
</feature>
<dbReference type="EMBL" id="BJZO01000027">
    <property type="protein sequence ID" value="GEO81117.1"/>
    <property type="molecule type" value="Genomic_DNA"/>
</dbReference>
<dbReference type="Pfam" id="PF00015">
    <property type="entry name" value="MCPsignal"/>
    <property type="match status" value="1"/>
</dbReference>
<keyword evidence="7" id="KW-0812">Transmembrane</keyword>
<evidence type="ECO:0000259" key="9">
    <source>
        <dbReference type="PROSITE" id="PS50192"/>
    </source>
</evidence>
<keyword evidence="7" id="KW-0472">Membrane</keyword>